<comment type="caution">
    <text evidence="1">The sequence shown here is derived from an EMBL/GenBank/DDBJ whole genome shotgun (WGS) entry which is preliminary data.</text>
</comment>
<reference evidence="1" key="1">
    <citation type="journal article" date="2021" name="New Phytol.">
        <title>Evolutionary innovations through gain and loss of genes in the ectomycorrhizal Boletales.</title>
        <authorList>
            <person name="Wu G."/>
            <person name="Miyauchi S."/>
            <person name="Morin E."/>
            <person name="Kuo A."/>
            <person name="Drula E."/>
            <person name="Varga T."/>
            <person name="Kohler A."/>
            <person name="Feng B."/>
            <person name="Cao Y."/>
            <person name="Lipzen A."/>
            <person name="Daum C."/>
            <person name="Hundley H."/>
            <person name="Pangilinan J."/>
            <person name="Johnson J."/>
            <person name="Barry K."/>
            <person name="LaButti K."/>
            <person name="Ng V."/>
            <person name="Ahrendt S."/>
            <person name="Min B."/>
            <person name="Choi I.G."/>
            <person name="Park H."/>
            <person name="Plett J.M."/>
            <person name="Magnuson J."/>
            <person name="Spatafora J.W."/>
            <person name="Nagy L.G."/>
            <person name="Henrissat B."/>
            <person name="Grigoriev I.V."/>
            <person name="Yang Z.L."/>
            <person name="Xu J."/>
            <person name="Martin F.M."/>
        </authorList>
    </citation>
    <scope>NUCLEOTIDE SEQUENCE</scope>
    <source>
        <strain evidence="1">KUC20120723A-06</strain>
    </source>
</reference>
<keyword evidence="2" id="KW-1185">Reference proteome</keyword>
<gene>
    <name evidence="1" type="ORF">BV22DRAFT_1052761</name>
</gene>
<evidence type="ECO:0000313" key="1">
    <source>
        <dbReference type="EMBL" id="KAH7916998.1"/>
    </source>
</evidence>
<feature type="non-terminal residue" evidence="1">
    <location>
        <position position="417"/>
    </location>
</feature>
<protein>
    <submittedName>
        <fullName evidence="1">Uncharacterized protein</fullName>
    </submittedName>
</protein>
<dbReference type="Proteomes" id="UP000790709">
    <property type="component" value="Unassembled WGS sequence"/>
</dbReference>
<evidence type="ECO:0000313" key="2">
    <source>
        <dbReference type="Proteomes" id="UP000790709"/>
    </source>
</evidence>
<organism evidence="1 2">
    <name type="scientific">Leucogyrophana mollusca</name>
    <dbReference type="NCBI Taxonomy" id="85980"/>
    <lineage>
        <taxon>Eukaryota</taxon>
        <taxon>Fungi</taxon>
        <taxon>Dikarya</taxon>
        <taxon>Basidiomycota</taxon>
        <taxon>Agaricomycotina</taxon>
        <taxon>Agaricomycetes</taxon>
        <taxon>Agaricomycetidae</taxon>
        <taxon>Boletales</taxon>
        <taxon>Boletales incertae sedis</taxon>
        <taxon>Leucogyrophana</taxon>
    </lineage>
</organism>
<sequence>MENWGSPSPGVYGALTCEGHCEMIEFYQKRLRHHRHGATTGLDRGLKAKVLILGDGDRCRIKYRIFEQPSPPPVAMSFLLGDIWVNIEAQTVSWYDENTWQPWVGNCAKVATMHPIVQGYKLYYIPTSALAVKWHPAQAVSSANKQHTTLKGTSASDAARHIRDPSHWNDRGTESLKRKRGDECDEGLLSLTDLMQGDNFAFDMHHEVDDGHDVGEASHVSVPTDLLLPSAVPTYDHTWRKDSCVRGRRGVEFPEIAQTATWWNGLETVLPFSNAHTVGGPGNDEDLETVQLLMKYGMDATACPPGEEEAPVLVLTRPDLDDPEAICVFLQKIRYALAKGRAVIISDWNVDIGPRLKWCARSLELEFYSLRRVVIWQDATLRAQDRAEINKTCSTAREGTALTDSYWSSHSPDSAAL</sequence>
<dbReference type="EMBL" id="MU267367">
    <property type="protein sequence ID" value="KAH7916998.1"/>
    <property type="molecule type" value="Genomic_DNA"/>
</dbReference>
<name>A0ACB8AVX7_9AGAM</name>
<accession>A0ACB8AVX7</accession>
<proteinExistence type="predicted"/>